<name>A0A2P5GQH8_9ENTR</name>
<protein>
    <submittedName>
        <fullName evidence="2">Uncharacterized protein</fullName>
    </submittedName>
</protein>
<evidence type="ECO:0000313" key="4">
    <source>
        <dbReference type="Proteomes" id="UP000247005"/>
    </source>
</evidence>
<reference evidence="3 4" key="1">
    <citation type="submission" date="2018-01" db="EMBL/GenBank/DDBJ databases">
        <title>Superficieibacter electus gen. nov., sp. nov., an extended-spectrum beta-lactamase possessing member of the Enterobacteriaceae family, isolated from intensive care unit surfaces.</title>
        <authorList>
            <person name="Potter R.F."/>
            <person name="D'Souza A.W."/>
        </authorList>
    </citation>
    <scope>NUCLEOTIDE SEQUENCE [LARGE SCALE GENOMIC DNA]</scope>
    <source>
        <strain evidence="2 4">BP-1</strain>
        <strain evidence="1 3">BP-2</strain>
    </source>
</reference>
<accession>A0A2P5GQH8</accession>
<gene>
    <name evidence="2" type="ORF">CHU32_11845</name>
    <name evidence="1" type="ORF">CHU33_08915</name>
</gene>
<dbReference type="AlphaFoldDB" id="A0A2P5GQH8"/>
<keyword evidence="3" id="KW-1185">Reference proteome</keyword>
<dbReference type="EMBL" id="PQGD01000008">
    <property type="protein sequence ID" value="POP48800.1"/>
    <property type="molecule type" value="Genomic_DNA"/>
</dbReference>
<evidence type="ECO:0000313" key="2">
    <source>
        <dbReference type="EMBL" id="POP48800.1"/>
    </source>
</evidence>
<dbReference type="Proteomes" id="UP000237073">
    <property type="component" value="Unassembled WGS sequence"/>
</dbReference>
<evidence type="ECO:0000313" key="3">
    <source>
        <dbReference type="Proteomes" id="UP000237073"/>
    </source>
</evidence>
<comment type="caution">
    <text evidence="2">The sequence shown here is derived from an EMBL/GenBank/DDBJ whole genome shotgun (WGS) entry which is preliminary data.</text>
</comment>
<organism evidence="2 4">
    <name type="scientific">Superficieibacter electus</name>
    <dbReference type="NCBI Taxonomy" id="2022662"/>
    <lineage>
        <taxon>Bacteria</taxon>
        <taxon>Pseudomonadati</taxon>
        <taxon>Pseudomonadota</taxon>
        <taxon>Gammaproteobacteria</taxon>
        <taxon>Enterobacterales</taxon>
        <taxon>Enterobacteriaceae</taxon>
        <taxon>Superficieibacter</taxon>
    </lineage>
</organism>
<dbReference type="EMBL" id="PQGE01000006">
    <property type="protein sequence ID" value="POP45639.1"/>
    <property type="molecule type" value="Genomic_DNA"/>
</dbReference>
<proteinExistence type="predicted"/>
<sequence>MPGGAALTGPTEWIIFNFGGGNFLYADTACNAPPHPGPLPQGEGENLYLWLRLAGKNLSSSLSMAMTPVV</sequence>
<dbReference type="Proteomes" id="UP000247005">
    <property type="component" value="Unassembled WGS sequence"/>
</dbReference>
<evidence type="ECO:0000313" key="1">
    <source>
        <dbReference type="EMBL" id="POP45639.1"/>
    </source>
</evidence>